<reference evidence="1 2" key="1">
    <citation type="submission" date="2022-05" db="EMBL/GenBank/DDBJ databases">
        <authorList>
            <consortium name="Genoscope - CEA"/>
            <person name="William W."/>
        </authorList>
    </citation>
    <scope>NUCLEOTIDE SEQUENCE [LARGE SCALE GENOMIC DNA]</scope>
</reference>
<dbReference type="Gene3D" id="3.90.70.120">
    <property type="match status" value="1"/>
</dbReference>
<accession>A0ABN8R922</accession>
<feature type="non-terminal residue" evidence="1">
    <location>
        <position position="1"/>
    </location>
</feature>
<dbReference type="InterPro" id="IPR038765">
    <property type="entry name" value="Papain-like_cys_pep_sf"/>
</dbReference>
<name>A0ABN8R922_9CNID</name>
<dbReference type="SUPFAM" id="SSF54001">
    <property type="entry name" value="Cysteine proteinases"/>
    <property type="match status" value="1"/>
</dbReference>
<gene>
    <name evidence="1" type="ORF">PLOB_00017057</name>
</gene>
<keyword evidence="2" id="KW-1185">Reference proteome</keyword>
<evidence type="ECO:0000313" key="2">
    <source>
        <dbReference type="Proteomes" id="UP001159405"/>
    </source>
</evidence>
<evidence type="ECO:0000313" key="1">
    <source>
        <dbReference type="EMBL" id="CAH3175495.1"/>
    </source>
</evidence>
<organism evidence="1 2">
    <name type="scientific">Porites lobata</name>
    <dbReference type="NCBI Taxonomy" id="104759"/>
    <lineage>
        <taxon>Eukaryota</taxon>
        <taxon>Metazoa</taxon>
        <taxon>Cnidaria</taxon>
        <taxon>Anthozoa</taxon>
        <taxon>Hexacorallia</taxon>
        <taxon>Scleractinia</taxon>
        <taxon>Fungiina</taxon>
        <taxon>Poritidae</taxon>
        <taxon>Porites</taxon>
    </lineage>
</organism>
<proteinExistence type="predicted"/>
<evidence type="ECO:0008006" key="3">
    <source>
        <dbReference type="Google" id="ProtNLM"/>
    </source>
</evidence>
<comment type="caution">
    <text evidence="1">The sequence shown here is derived from an EMBL/GenBank/DDBJ whole genome shotgun (WGS) entry which is preliminary data.</text>
</comment>
<dbReference type="Proteomes" id="UP001159405">
    <property type="component" value="Unassembled WGS sequence"/>
</dbReference>
<sequence>YGYSRLECRSHEYKRDREPSRVPENMLKRLSQKNKKLLSYVWSCLRKNVPKSSKIHRFIKHSARRQKSTHKIAVRFVQKMRRKPIVRPRKINSLMKYGYNSNKDKHGKKYFKYFRLFSCNFPHSEYKNVTHKGNCTRYRLSNDIEKNPGPLMHGVDRTKTIQAPYSQGDVHVFGQNAGRQCVVMSVCALIHHNTKGISNSGDLKQIMHIGNQLYSSLSQVARCSYLLLTELPTMLTVAEENFRLEYSASYSGNVHGEATIEGYEYCLGLKRAFESLISQQYRSFILTVGCITVSIVNCVYNGHFKVFDSHALDIYGKSHRQGTCVPLDIPSKENLIQYFQSIYGIHQMYELKGLQIIKYDIMFLCNAVSR</sequence>
<protein>
    <recommendedName>
        <fullName evidence="3">Peptidase C76 domain-containing protein</fullName>
    </recommendedName>
</protein>
<dbReference type="EMBL" id="CALNXK010000201">
    <property type="protein sequence ID" value="CAH3175495.1"/>
    <property type="molecule type" value="Genomic_DNA"/>
</dbReference>